<comment type="caution">
    <text evidence="3">The sequence shown here is derived from an EMBL/GenBank/DDBJ whole genome shotgun (WGS) entry which is preliminary data.</text>
</comment>
<dbReference type="InterPro" id="IPR058580">
    <property type="entry name" value="DUF2828"/>
</dbReference>
<proteinExistence type="predicted"/>
<name>A0AA88WPH6_9ASTE</name>
<dbReference type="InterPro" id="IPR011205">
    <property type="entry name" value="UCP015417_vWA"/>
</dbReference>
<feature type="compositionally biased region" description="Pro residues" evidence="1">
    <location>
        <begin position="17"/>
        <end position="27"/>
    </location>
</feature>
<feature type="domain" description="DUF2828" evidence="2">
    <location>
        <begin position="100"/>
        <end position="154"/>
    </location>
</feature>
<organism evidence="3 4">
    <name type="scientific">Escallonia herrerae</name>
    <dbReference type="NCBI Taxonomy" id="1293975"/>
    <lineage>
        <taxon>Eukaryota</taxon>
        <taxon>Viridiplantae</taxon>
        <taxon>Streptophyta</taxon>
        <taxon>Embryophyta</taxon>
        <taxon>Tracheophyta</taxon>
        <taxon>Spermatophyta</taxon>
        <taxon>Magnoliopsida</taxon>
        <taxon>eudicotyledons</taxon>
        <taxon>Gunneridae</taxon>
        <taxon>Pentapetalae</taxon>
        <taxon>asterids</taxon>
        <taxon>campanulids</taxon>
        <taxon>Escalloniales</taxon>
        <taxon>Escalloniaceae</taxon>
        <taxon>Escallonia</taxon>
    </lineage>
</organism>
<feature type="compositionally biased region" description="Basic and acidic residues" evidence="1">
    <location>
        <begin position="78"/>
        <end position="88"/>
    </location>
</feature>
<keyword evidence="4" id="KW-1185">Reference proteome</keyword>
<dbReference type="AlphaFoldDB" id="A0AA88WPH6"/>
<reference evidence="3" key="1">
    <citation type="submission" date="2022-12" db="EMBL/GenBank/DDBJ databases">
        <title>Draft genome assemblies for two species of Escallonia (Escalloniales).</title>
        <authorList>
            <person name="Chanderbali A."/>
            <person name="Dervinis C."/>
            <person name="Anghel I."/>
            <person name="Soltis D."/>
            <person name="Soltis P."/>
            <person name="Zapata F."/>
        </authorList>
    </citation>
    <scope>NUCLEOTIDE SEQUENCE</scope>
    <source>
        <strain evidence="3">UCBG64.0493</strain>
        <tissue evidence="3">Leaf</tissue>
    </source>
</reference>
<feature type="compositionally biased region" description="Low complexity" evidence="1">
    <location>
        <begin position="28"/>
        <end position="45"/>
    </location>
</feature>
<feature type="compositionally biased region" description="Low complexity" evidence="1">
    <location>
        <begin position="53"/>
        <end position="71"/>
    </location>
</feature>
<protein>
    <recommendedName>
        <fullName evidence="2">DUF2828 domain-containing protein</fullName>
    </recommendedName>
</protein>
<dbReference type="Proteomes" id="UP001188597">
    <property type="component" value="Unassembled WGS sequence"/>
</dbReference>
<dbReference type="EMBL" id="JAVXUP010000311">
    <property type="protein sequence ID" value="KAK3031293.1"/>
    <property type="molecule type" value="Genomic_DNA"/>
</dbReference>
<accession>A0AA88WPH6</accession>
<evidence type="ECO:0000313" key="3">
    <source>
        <dbReference type="EMBL" id="KAK3031293.1"/>
    </source>
</evidence>
<dbReference type="PANTHER" id="PTHR31373:SF17">
    <property type="entry name" value="OS06G0652100 PROTEIN"/>
    <property type="match status" value="1"/>
</dbReference>
<feature type="region of interest" description="Disordered" evidence="1">
    <location>
        <begin position="1"/>
        <end position="88"/>
    </location>
</feature>
<sequence length="165" mass="17888">MDLVLTVFVSDPSGPRLMPPPSPPSRPAPSSSRSTSPSPLSSSPSNHSTRGLPPSSNSASPSLPSSRPKAPGHLQSVIHKDGVCVRSTSDPRRSVQIWLIAVNRMASVAMHNYKEKFLKHDKERFEGYLEQVEAGMAKITASARLTHELKASLNDADDRQVVELQ</sequence>
<dbReference type="PANTHER" id="PTHR31373">
    <property type="entry name" value="OS06G0652100 PROTEIN"/>
    <property type="match status" value="1"/>
</dbReference>
<evidence type="ECO:0000259" key="2">
    <source>
        <dbReference type="Pfam" id="PF11443"/>
    </source>
</evidence>
<evidence type="ECO:0000313" key="4">
    <source>
        <dbReference type="Proteomes" id="UP001188597"/>
    </source>
</evidence>
<dbReference type="Pfam" id="PF11443">
    <property type="entry name" value="DUF2828"/>
    <property type="match status" value="1"/>
</dbReference>
<evidence type="ECO:0000256" key="1">
    <source>
        <dbReference type="SAM" id="MobiDB-lite"/>
    </source>
</evidence>
<gene>
    <name evidence="3" type="ORF">RJ639_035593</name>
</gene>